<evidence type="ECO:0000313" key="3">
    <source>
        <dbReference type="Proteomes" id="UP000041254"/>
    </source>
</evidence>
<feature type="compositionally biased region" description="Low complexity" evidence="1">
    <location>
        <begin position="329"/>
        <end position="339"/>
    </location>
</feature>
<organism evidence="2 3">
    <name type="scientific">Vitrella brassicaformis (strain CCMP3155)</name>
    <dbReference type="NCBI Taxonomy" id="1169540"/>
    <lineage>
        <taxon>Eukaryota</taxon>
        <taxon>Sar</taxon>
        <taxon>Alveolata</taxon>
        <taxon>Colpodellida</taxon>
        <taxon>Vitrellaceae</taxon>
        <taxon>Vitrella</taxon>
    </lineage>
</organism>
<feature type="compositionally biased region" description="Acidic residues" evidence="1">
    <location>
        <begin position="353"/>
        <end position="364"/>
    </location>
</feature>
<feature type="region of interest" description="Disordered" evidence="1">
    <location>
        <begin position="20"/>
        <end position="186"/>
    </location>
</feature>
<evidence type="ECO:0000256" key="1">
    <source>
        <dbReference type="SAM" id="MobiDB-lite"/>
    </source>
</evidence>
<name>A0A0G4EBT3_VITBC</name>
<accession>A0A0G4EBT3</accession>
<evidence type="ECO:0000313" key="2">
    <source>
        <dbReference type="EMBL" id="CEL92757.1"/>
    </source>
</evidence>
<dbReference type="Proteomes" id="UP000041254">
    <property type="component" value="Unassembled WGS sequence"/>
</dbReference>
<feature type="region of interest" description="Disordered" evidence="1">
    <location>
        <begin position="214"/>
        <end position="263"/>
    </location>
</feature>
<sequence>MDPIEDKSIIWPQPYKPALRGLPAAAAPHPEAAPHPGHQPNVEDQFIIEIEDDDVGEQQQHHDDAHAANAAAGAAAQREEDQGQREQQDYQRAGAAGEFEDSEKTESQSQGSGEMERIGRGKGEDKGAVSMSESEGQEEDSESDGDDGADEYIDEQNFDEEDVPRPDDTPKRRLFVPEMKDVPPLTDEAYGALPQLLDRLNESLVAEYLMGKDTLAPPLPTRQHTTGIKWKPRQTAFGKPRNPGSWAWSLPKSLRAEREPTNTLKERGTVKVKCRTAEAIREGLRLAVKRRDEMLERHKQRKQQQQQQMKEEVKQEIKREREREEGSSRDSAPAAAAAAGDGGRANKRRRQDEDEVGETGMESD</sequence>
<feature type="compositionally biased region" description="Basic and acidic residues" evidence="1">
    <location>
        <begin position="254"/>
        <end position="263"/>
    </location>
</feature>
<feature type="compositionally biased region" description="Low complexity" evidence="1">
    <location>
        <begin position="20"/>
        <end position="48"/>
    </location>
</feature>
<feature type="compositionally biased region" description="Basic and acidic residues" evidence="1">
    <location>
        <begin position="309"/>
        <end position="328"/>
    </location>
</feature>
<dbReference type="VEuPathDB" id="CryptoDB:Vbra_1967"/>
<dbReference type="InParanoid" id="A0A0G4EBT3"/>
<dbReference type="EMBL" id="CDMY01000104">
    <property type="protein sequence ID" value="CEL92757.1"/>
    <property type="molecule type" value="Genomic_DNA"/>
</dbReference>
<feature type="region of interest" description="Disordered" evidence="1">
    <location>
        <begin position="294"/>
        <end position="364"/>
    </location>
</feature>
<keyword evidence="3" id="KW-1185">Reference proteome</keyword>
<dbReference type="AlphaFoldDB" id="A0A0G4EBT3"/>
<feature type="compositionally biased region" description="Basic and acidic residues" evidence="1">
    <location>
        <begin position="114"/>
        <end position="127"/>
    </location>
</feature>
<feature type="compositionally biased region" description="Basic and acidic residues" evidence="1">
    <location>
        <begin position="77"/>
        <end position="89"/>
    </location>
</feature>
<reference evidence="2 3" key="1">
    <citation type="submission" date="2014-11" db="EMBL/GenBank/DDBJ databases">
        <authorList>
            <person name="Zhu J."/>
            <person name="Qi W."/>
            <person name="Song R."/>
        </authorList>
    </citation>
    <scope>NUCLEOTIDE SEQUENCE [LARGE SCALE GENOMIC DNA]</scope>
</reference>
<feature type="compositionally biased region" description="Acidic residues" evidence="1">
    <location>
        <begin position="135"/>
        <end position="162"/>
    </location>
</feature>
<proteinExistence type="predicted"/>
<feature type="compositionally biased region" description="Low complexity" evidence="1">
    <location>
        <begin position="67"/>
        <end position="76"/>
    </location>
</feature>
<gene>
    <name evidence="2" type="ORF">Vbra_1967</name>
</gene>
<protein>
    <submittedName>
        <fullName evidence="2">Uncharacterized protein</fullName>
    </submittedName>
</protein>